<dbReference type="InterPro" id="IPR003598">
    <property type="entry name" value="Ig_sub2"/>
</dbReference>
<dbReference type="SMART" id="SM00408">
    <property type="entry name" value="IGc2"/>
    <property type="match status" value="3"/>
</dbReference>
<feature type="domain" description="Ig-like" evidence="6">
    <location>
        <begin position="21"/>
        <end position="111"/>
    </location>
</feature>
<dbReference type="SUPFAM" id="SSF48726">
    <property type="entry name" value="Immunoglobulin"/>
    <property type="match status" value="3"/>
</dbReference>
<keyword evidence="5" id="KW-0393">Immunoglobulin domain</keyword>
<dbReference type="InterPro" id="IPR003599">
    <property type="entry name" value="Ig_sub"/>
</dbReference>
<keyword evidence="4" id="KW-0325">Glycoprotein</keyword>
<dbReference type="PROSITE" id="PS50835">
    <property type="entry name" value="IG_LIKE"/>
    <property type="match status" value="3"/>
</dbReference>
<dbReference type="GO" id="GO:0030424">
    <property type="term" value="C:axon"/>
    <property type="evidence" value="ECO:0000318"/>
    <property type="project" value="GO_Central"/>
</dbReference>
<dbReference type="GO" id="GO:0005886">
    <property type="term" value="C:plasma membrane"/>
    <property type="evidence" value="ECO:0000318"/>
    <property type="project" value="GO_Central"/>
</dbReference>
<organism evidence="8 9">
    <name type="scientific">Helobdella robusta</name>
    <name type="common">Californian leech</name>
    <dbReference type="NCBI Taxonomy" id="6412"/>
    <lineage>
        <taxon>Eukaryota</taxon>
        <taxon>Metazoa</taxon>
        <taxon>Spiralia</taxon>
        <taxon>Lophotrochozoa</taxon>
        <taxon>Annelida</taxon>
        <taxon>Clitellata</taxon>
        <taxon>Hirudinea</taxon>
        <taxon>Rhynchobdellida</taxon>
        <taxon>Glossiphoniidae</taxon>
        <taxon>Helobdella</taxon>
    </lineage>
</organism>
<dbReference type="EMBL" id="KB097143">
    <property type="protein sequence ID" value="ESN99171.1"/>
    <property type="molecule type" value="Genomic_DNA"/>
</dbReference>
<dbReference type="InterPro" id="IPR036179">
    <property type="entry name" value="Ig-like_dom_sf"/>
</dbReference>
<evidence type="ECO:0000256" key="4">
    <source>
        <dbReference type="ARBA" id="ARBA00023180"/>
    </source>
</evidence>
<dbReference type="KEGG" id="hro:HELRODRAFT_162666"/>
<protein>
    <recommendedName>
        <fullName evidence="6">Ig-like domain-containing protein</fullName>
    </recommendedName>
</protein>
<dbReference type="InterPro" id="IPR007110">
    <property type="entry name" value="Ig-like_dom"/>
</dbReference>
<keyword evidence="9" id="KW-1185">Reference proteome</keyword>
<dbReference type="InParanoid" id="T1ESZ6"/>
<name>T1ESZ6_HELRO</name>
<comment type="subcellular location">
    <subcellularLocation>
        <location evidence="1">Membrane</location>
        <topology evidence="1">Single-pass type I membrane protein</topology>
    </subcellularLocation>
</comment>
<dbReference type="Proteomes" id="UP000015101">
    <property type="component" value="Unassembled WGS sequence"/>
</dbReference>
<evidence type="ECO:0000313" key="7">
    <source>
        <dbReference type="EMBL" id="ESN99171.1"/>
    </source>
</evidence>
<evidence type="ECO:0000256" key="3">
    <source>
        <dbReference type="ARBA" id="ARBA00023157"/>
    </source>
</evidence>
<proteinExistence type="predicted"/>
<evidence type="ECO:0000259" key="6">
    <source>
        <dbReference type="PROSITE" id="PS50835"/>
    </source>
</evidence>
<dbReference type="Gene3D" id="2.60.40.10">
    <property type="entry name" value="Immunoglobulins"/>
    <property type="match status" value="4"/>
</dbReference>
<reference evidence="8" key="3">
    <citation type="submission" date="2015-06" db="UniProtKB">
        <authorList>
            <consortium name="EnsemblMetazoa"/>
        </authorList>
    </citation>
    <scope>IDENTIFICATION</scope>
</reference>
<dbReference type="GO" id="GO:0007411">
    <property type="term" value="P:axon guidance"/>
    <property type="evidence" value="ECO:0000318"/>
    <property type="project" value="GO_Central"/>
</dbReference>
<dbReference type="eggNOG" id="KOG3515">
    <property type="taxonomic scope" value="Eukaryota"/>
</dbReference>
<reference evidence="9" key="1">
    <citation type="submission" date="2012-12" db="EMBL/GenBank/DDBJ databases">
        <authorList>
            <person name="Hellsten U."/>
            <person name="Grimwood J."/>
            <person name="Chapman J.A."/>
            <person name="Shapiro H."/>
            <person name="Aerts A."/>
            <person name="Otillar R.P."/>
            <person name="Terry A.Y."/>
            <person name="Boore J.L."/>
            <person name="Simakov O."/>
            <person name="Marletaz F."/>
            <person name="Cho S.-J."/>
            <person name="Edsinger-Gonzales E."/>
            <person name="Havlak P."/>
            <person name="Kuo D.-H."/>
            <person name="Larsson T."/>
            <person name="Lv J."/>
            <person name="Arendt D."/>
            <person name="Savage R."/>
            <person name="Osoegawa K."/>
            <person name="de Jong P."/>
            <person name="Lindberg D.R."/>
            <person name="Seaver E.C."/>
            <person name="Weisblat D.A."/>
            <person name="Putnam N.H."/>
            <person name="Grigoriev I.V."/>
            <person name="Rokhsar D.S."/>
        </authorList>
    </citation>
    <scope>NUCLEOTIDE SEQUENCE</scope>
</reference>
<feature type="domain" description="Ig-like" evidence="6">
    <location>
        <begin position="209"/>
        <end position="324"/>
    </location>
</feature>
<dbReference type="PANTHER" id="PTHR11640">
    <property type="entry name" value="NEPHRIN"/>
    <property type="match status" value="1"/>
</dbReference>
<evidence type="ECO:0000313" key="8">
    <source>
        <dbReference type="EnsemblMetazoa" id="HelroP162666"/>
    </source>
</evidence>
<dbReference type="EMBL" id="AMQM01001136">
    <property type="status" value="NOT_ANNOTATED_CDS"/>
    <property type="molecule type" value="Genomic_DNA"/>
</dbReference>
<keyword evidence="2" id="KW-0472">Membrane</keyword>
<dbReference type="RefSeq" id="XP_009023056.1">
    <property type="nucleotide sequence ID" value="XM_009024808.1"/>
</dbReference>
<feature type="domain" description="Ig-like" evidence="6">
    <location>
        <begin position="124"/>
        <end position="204"/>
    </location>
</feature>
<dbReference type="GO" id="GO:0070593">
    <property type="term" value="P:dendrite self-avoidance"/>
    <property type="evidence" value="ECO:0000318"/>
    <property type="project" value="GO_Central"/>
</dbReference>
<dbReference type="Pfam" id="PF13927">
    <property type="entry name" value="Ig_3"/>
    <property type="match status" value="1"/>
</dbReference>
<evidence type="ECO:0000256" key="2">
    <source>
        <dbReference type="ARBA" id="ARBA00023136"/>
    </source>
</evidence>
<gene>
    <name evidence="8" type="primary">20199696</name>
    <name evidence="7" type="ORF">HELRODRAFT_162666</name>
</gene>
<dbReference type="EnsemblMetazoa" id="HelroT162666">
    <property type="protein sequence ID" value="HelroP162666"/>
    <property type="gene ID" value="HelroG162666"/>
</dbReference>
<evidence type="ECO:0000256" key="5">
    <source>
        <dbReference type="ARBA" id="ARBA00023319"/>
    </source>
</evidence>
<evidence type="ECO:0000313" key="9">
    <source>
        <dbReference type="Proteomes" id="UP000015101"/>
    </source>
</evidence>
<dbReference type="OrthoDB" id="428111at2759"/>
<dbReference type="InterPro" id="IPR051275">
    <property type="entry name" value="Cell_adhesion_signaling"/>
</dbReference>
<dbReference type="SMART" id="SM00409">
    <property type="entry name" value="IG"/>
    <property type="match status" value="4"/>
</dbReference>
<dbReference type="OMA" id="ESHRYIA"/>
<dbReference type="CTD" id="20199696"/>
<dbReference type="InterPro" id="IPR013783">
    <property type="entry name" value="Ig-like_fold"/>
</dbReference>
<sequence>MSAETYPKCELSLNDTTTYDPSNPVALSKPTRQENGDVMMEVTENQWTQVRCSCDGEAAGSSSLRWTKDGVVAADGNELNLKNVQRSSAGTYKCTCNRILSPTYAASFQASDTKKLVLSVLYKPGQGRIDIPKYIISEERTTFSCFTEQPGNPPCDYIWYKEEQEIFRGKDYELNPVMLSHAGSYSCLPINKVGLGSRDSKQVVVIEYPKPLMGSDDQDLVESSLMPASAVQLKCQFTGSPPPTITWYKDGIPISSLADNDKRFEVSQKNEVQSESHRYIATSLLKFYGPKRTSLKALEREESGSYSCVASFDFVKYEVQSHVSLFIKFPPEITNDKKQSVEMHKTGRIYFKIKSYPKPFAIKWFNSSKEMIQNSFANNGGNHQQIDEKWKITTTDFLGEKDAYLTVLEIKTVDEFDLTEYSVQVDNTVSIGTSSVQVIAATKPNAPSQLRNVSLDWKSVGLEWLGGNDGGINQQFVIEARSPKDNSVKAKKSVANTTSIVFDGIVKCFLLFVFYYNLT</sequence>
<dbReference type="HOGENOM" id="CLU_525070_0_0_1"/>
<keyword evidence="3" id="KW-1015">Disulfide bond</keyword>
<dbReference type="GO" id="GO:0098632">
    <property type="term" value="F:cell-cell adhesion mediator activity"/>
    <property type="evidence" value="ECO:0000318"/>
    <property type="project" value="GO_Central"/>
</dbReference>
<accession>T1ESZ6</accession>
<dbReference type="STRING" id="6412.T1ESZ6"/>
<dbReference type="GeneID" id="20199696"/>
<reference evidence="7 9" key="2">
    <citation type="journal article" date="2013" name="Nature">
        <title>Insights into bilaterian evolution from three spiralian genomes.</title>
        <authorList>
            <person name="Simakov O."/>
            <person name="Marletaz F."/>
            <person name="Cho S.J."/>
            <person name="Edsinger-Gonzales E."/>
            <person name="Havlak P."/>
            <person name="Hellsten U."/>
            <person name="Kuo D.H."/>
            <person name="Larsson T."/>
            <person name="Lv J."/>
            <person name="Arendt D."/>
            <person name="Savage R."/>
            <person name="Osoegawa K."/>
            <person name="de Jong P."/>
            <person name="Grimwood J."/>
            <person name="Chapman J.A."/>
            <person name="Shapiro H."/>
            <person name="Aerts A."/>
            <person name="Otillar R.P."/>
            <person name="Terry A.Y."/>
            <person name="Boore J.L."/>
            <person name="Grigoriev I.V."/>
            <person name="Lindberg D.R."/>
            <person name="Seaver E.C."/>
            <person name="Weisblat D.A."/>
            <person name="Putnam N.H."/>
            <person name="Rokhsar D.S."/>
        </authorList>
    </citation>
    <scope>NUCLEOTIDE SEQUENCE</scope>
</reference>
<dbReference type="GO" id="GO:0007156">
    <property type="term" value="P:homophilic cell adhesion via plasma membrane adhesion molecules"/>
    <property type="evidence" value="ECO:0000318"/>
    <property type="project" value="GO_Central"/>
</dbReference>
<dbReference type="AlphaFoldDB" id="T1ESZ6"/>
<evidence type="ECO:0000256" key="1">
    <source>
        <dbReference type="ARBA" id="ARBA00004479"/>
    </source>
</evidence>